<dbReference type="EMBL" id="JASAOG010000014">
    <property type="protein sequence ID" value="KAK0065374.1"/>
    <property type="molecule type" value="Genomic_DNA"/>
</dbReference>
<organism evidence="1 2">
    <name type="scientific">Biomphalaria pfeifferi</name>
    <name type="common">Bloodfluke planorb</name>
    <name type="synonym">Freshwater snail</name>
    <dbReference type="NCBI Taxonomy" id="112525"/>
    <lineage>
        <taxon>Eukaryota</taxon>
        <taxon>Metazoa</taxon>
        <taxon>Spiralia</taxon>
        <taxon>Lophotrochozoa</taxon>
        <taxon>Mollusca</taxon>
        <taxon>Gastropoda</taxon>
        <taxon>Heterobranchia</taxon>
        <taxon>Euthyneura</taxon>
        <taxon>Panpulmonata</taxon>
        <taxon>Hygrophila</taxon>
        <taxon>Lymnaeoidea</taxon>
        <taxon>Planorbidae</taxon>
        <taxon>Biomphalaria</taxon>
    </lineage>
</organism>
<evidence type="ECO:0000313" key="1">
    <source>
        <dbReference type="EMBL" id="KAK0065374.1"/>
    </source>
</evidence>
<reference evidence="1" key="2">
    <citation type="submission" date="2023-04" db="EMBL/GenBank/DDBJ databases">
        <authorList>
            <person name="Bu L."/>
            <person name="Lu L."/>
            <person name="Laidemitt M.R."/>
            <person name="Zhang S.M."/>
            <person name="Mutuku M."/>
            <person name="Mkoji G."/>
            <person name="Steinauer M."/>
            <person name="Loker E.S."/>
        </authorList>
    </citation>
    <scope>NUCLEOTIDE SEQUENCE</scope>
    <source>
        <strain evidence="1">KasaAsao</strain>
        <tissue evidence="1">Whole Snail</tissue>
    </source>
</reference>
<sequence length="54" mass="6359">KNNASFEEEDHHYESIYVEMDDQIEKNSNSDSDESLYVNMEFQTDEKGIVNVQL</sequence>
<dbReference type="Proteomes" id="UP001233172">
    <property type="component" value="Unassembled WGS sequence"/>
</dbReference>
<dbReference type="AlphaFoldDB" id="A0AAD8FJG0"/>
<comment type="caution">
    <text evidence="1">The sequence shown here is derived from an EMBL/GenBank/DDBJ whole genome shotgun (WGS) entry which is preliminary data.</text>
</comment>
<name>A0AAD8FJG0_BIOPF</name>
<evidence type="ECO:0000313" key="2">
    <source>
        <dbReference type="Proteomes" id="UP001233172"/>
    </source>
</evidence>
<accession>A0AAD8FJG0</accession>
<keyword evidence="2" id="KW-1185">Reference proteome</keyword>
<feature type="non-terminal residue" evidence="1">
    <location>
        <position position="54"/>
    </location>
</feature>
<gene>
    <name evidence="1" type="ORF">Bpfe_005400</name>
</gene>
<protein>
    <submittedName>
        <fullName evidence="1">Uncharacterized protein</fullName>
    </submittedName>
</protein>
<reference evidence="1" key="1">
    <citation type="journal article" date="2023" name="PLoS Negl. Trop. Dis.">
        <title>A genome sequence for Biomphalaria pfeifferi, the major vector snail for the human-infecting parasite Schistosoma mansoni.</title>
        <authorList>
            <person name="Bu L."/>
            <person name="Lu L."/>
            <person name="Laidemitt M.R."/>
            <person name="Zhang S.M."/>
            <person name="Mutuku M."/>
            <person name="Mkoji G."/>
            <person name="Steinauer M."/>
            <person name="Loker E.S."/>
        </authorList>
    </citation>
    <scope>NUCLEOTIDE SEQUENCE</scope>
    <source>
        <strain evidence="1">KasaAsao</strain>
    </source>
</reference>
<proteinExistence type="predicted"/>